<keyword evidence="2" id="KW-0472">Membrane</keyword>
<evidence type="ECO:0008006" key="5">
    <source>
        <dbReference type="Google" id="ProtNLM"/>
    </source>
</evidence>
<feature type="region of interest" description="Disordered" evidence="1">
    <location>
        <begin position="318"/>
        <end position="475"/>
    </location>
</feature>
<keyword evidence="2" id="KW-0812">Transmembrane</keyword>
<reference evidence="4" key="1">
    <citation type="journal article" date="2019" name="Int. J. Syst. Evol. Microbiol.">
        <title>The Global Catalogue of Microorganisms (GCM) 10K type strain sequencing project: providing services to taxonomists for standard genome sequencing and annotation.</title>
        <authorList>
            <consortium name="The Broad Institute Genomics Platform"/>
            <consortium name="The Broad Institute Genome Sequencing Center for Infectious Disease"/>
            <person name="Wu L."/>
            <person name="Ma J."/>
        </authorList>
    </citation>
    <scope>NUCLEOTIDE SEQUENCE [LARGE SCALE GENOMIC DNA]</scope>
    <source>
        <strain evidence="4">KCTC 42441</strain>
    </source>
</reference>
<evidence type="ECO:0000256" key="1">
    <source>
        <dbReference type="SAM" id="MobiDB-lite"/>
    </source>
</evidence>
<dbReference type="Proteomes" id="UP001595705">
    <property type="component" value="Unassembled WGS sequence"/>
</dbReference>
<feature type="compositionally biased region" description="Pro residues" evidence="1">
    <location>
        <begin position="415"/>
        <end position="425"/>
    </location>
</feature>
<feature type="region of interest" description="Disordered" evidence="1">
    <location>
        <begin position="558"/>
        <end position="584"/>
    </location>
</feature>
<keyword evidence="4" id="KW-1185">Reference proteome</keyword>
<gene>
    <name evidence="3" type="ORF">ACFONC_05715</name>
</gene>
<dbReference type="RefSeq" id="WP_386742747.1">
    <property type="nucleotide sequence ID" value="NZ_JBHRYA010000003.1"/>
</dbReference>
<name>A0ABV7XK56_9GAMM</name>
<keyword evidence="2" id="KW-1133">Transmembrane helix</keyword>
<feature type="compositionally biased region" description="Low complexity" evidence="1">
    <location>
        <begin position="397"/>
        <end position="413"/>
    </location>
</feature>
<dbReference type="EMBL" id="JBHRYA010000003">
    <property type="protein sequence ID" value="MFC3715644.1"/>
    <property type="molecule type" value="Genomic_DNA"/>
</dbReference>
<proteinExistence type="predicted"/>
<feature type="transmembrane region" description="Helical" evidence="2">
    <location>
        <begin position="100"/>
        <end position="122"/>
    </location>
</feature>
<evidence type="ECO:0000256" key="2">
    <source>
        <dbReference type="SAM" id="Phobius"/>
    </source>
</evidence>
<feature type="compositionally biased region" description="Low complexity" evidence="1">
    <location>
        <begin position="318"/>
        <end position="327"/>
    </location>
</feature>
<feature type="compositionally biased region" description="Basic and acidic residues" evidence="1">
    <location>
        <begin position="426"/>
        <end position="437"/>
    </location>
</feature>
<feature type="compositionally biased region" description="Pro residues" evidence="1">
    <location>
        <begin position="198"/>
        <end position="218"/>
    </location>
</feature>
<organism evidence="3 4">
    <name type="scientific">Luteimonas soli</name>
    <dbReference type="NCBI Taxonomy" id="1648966"/>
    <lineage>
        <taxon>Bacteria</taxon>
        <taxon>Pseudomonadati</taxon>
        <taxon>Pseudomonadota</taxon>
        <taxon>Gammaproteobacteria</taxon>
        <taxon>Lysobacterales</taxon>
        <taxon>Lysobacteraceae</taxon>
        <taxon>Luteimonas</taxon>
    </lineage>
</organism>
<protein>
    <recommendedName>
        <fullName evidence="5">Transmembrane repetitive protein</fullName>
    </recommendedName>
</protein>
<evidence type="ECO:0000313" key="4">
    <source>
        <dbReference type="Proteomes" id="UP001595705"/>
    </source>
</evidence>
<feature type="compositionally biased region" description="Polar residues" evidence="1">
    <location>
        <begin position="355"/>
        <end position="387"/>
    </location>
</feature>
<sequence length="584" mass="62009">MTFSSAELIDALRRRRRRSLRPERPAGEFPPGWAAWFAAMKVRTGAVTGATAEAIMAIFLAREPRLPPRALAALNRWQAFNTLWRQQWHPASEDERSTRIVAIVVSLVTHLFFAAFLLYVAYVRIMALPEEAASAGEDVIQVEYIGEGTPDEEGGGPPQGEEVAEQAPAAAAAASPQTVPQPVPPRPQTQERQAEAQPTPPAITRPEAAPPRLAPVPEPLVQVPPVDQPLQVTETPAPDSVFVVPPVRIAEITRPERVPELGAPAPQLEVVDVPEPVTAPELQREVEPAIRAPAVPRRAAEVAVRDIPAPLSTVEVPAVPARPVAAPDLRTEQAPSVAIRDIPAPTPAEVPTSEAAGSTVSSQATVQETGAATQPSSARQSSGTETRPQPAGGRENASQGTQQASTAAGSGTQPSPRPGALPSPKPGDDWGLSDRNRPGGQAGTPGLFNADGTPKLASGDGKVGGGLPPGTITEDFEKIDRNGTWLKRPPFDYTPTAFDRFWVPNETLLQEWVRRSIKEVLIPIPGTSKSIKCSVVLLALGGACGITDPNMQDVEAEARKPPDVPFKPELQENQDALGKPPGSR</sequence>
<accession>A0ABV7XK56</accession>
<comment type="caution">
    <text evidence="3">The sequence shown here is derived from an EMBL/GenBank/DDBJ whole genome shotgun (WGS) entry which is preliminary data.</text>
</comment>
<feature type="compositionally biased region" description="Low complexity" evidence="1">
    <location>
        <begin position="159"/>
        <end position="178"/>
    </location>
</feature>
<feature type="region of interest" description="Disordered" evidence="1">
    <location>
        <begin position="147"/>
        <end position="218"/>
    </location>
</feature>
<evidence type="ECO:0000313" key="3">
    <source>
        <dbReference type="EMBL" id="MFC3715644.1"/>
    </source>
</evidence>